<gene>
    <name evidence="6" type="ORF">ENSA7_02630</name>
</gene>
<evidence type="ECO:0000313" key="7">
    <source>
        <dbReference type="Proteomes" id="UP000238823"/>
    </source>
</evidence>
<feature type="compositionally biased region" description="Acidic residues" evidence="2">
    <location>
        <begin position="1011"/>
        <end position="1027"/>
    </location>
</feature>
<sequence>MSDDQVRSTQDDTEIDLDAIEAHAAKLAQAPKQDPKPAPAAPPPDAKEEDTRPSKLLGVIGFVAVALLSIGAVFAYQGYTKRAQLEPAASIGAKLELAAGEVVLLAADGAESEDRLLSGTPLPLGAKLRTGTGARALIRLADGSRIFLNEATAIELGKDTGVSVLTGELWLETPPLDQKREPLVHQVGSATLALTDGGASLTISDEGAIIYIAEGVATVTSPGGPKEVRSGEQAVIKGNDAPLVTSVPYWDDWTGGMADRRAGGAIGGGSGSLYAVDRYAAPGTPSLPLQISSQSVDIAIDQGLAETRVDQRFFNPSDRDVEGWYWFTIPNGATLVGFALETNGELVDGEIVEKKQAAATYERAVASNDNPALLEWIDERTVRARVYPVPAMGERRVVVRYQQLLSENRGKLRYSYPLAGGGRDATTIEEFALAVELRGELANQYTISTLDEATVSNDDGLITMRRSGFTPRADFELELTRKPDQEPAPALRLSQYEAGRDQARFVMLRWLPDLDFAKVNPRADVVVVVDTSAFGDDSEHQSRVAVAEALLRSLSSEDHFALMAADLTAEVLFPADGLSPATPEAISEALEVLTSHRPGGATDLGAIFERALSRVHEAEQPAIVYVGDGLATSGERGADELTERLRRALAGSRARLFTVGVGPAVEDRLLARLARVGGGESLRVETSDQAVVRALELSGALKTPTITDLELELGAGLDDRFDNATGKLARGQELVVLARTHNELPESVTIRGRLGGESFERDYPLVHRKDALEFVVPKLWAAARIERLLGDGRGPEAVRGKVLSLGLEYGLMTPFTSFLALESERAYARQGVERRDRPWDFQLLGAVLPNQWEIEPNRPDLSDSPDPGELLLGALMAPMGCDKAEPGARDDRAAVAAAPMPKSEEGRMGNASPRPEADSKEEYAEPEPEMAAEMPQEESEAMYDEAPAAPPASAPVATGMPSEGGKGGPGARGGGGAMGPADLPSPPAEPMPERQASSDGYAKAKKSASSFEDDLVGGDDGSELDAPDSELAGLVEHERLNGQLGEDVAQGLSATQKSRPKSATKNRQRPQRSQVVSPVARNEKLPCSDASARSLAQRKVLWEQRLERTPDMIARLRAYENAAASCELENWKQQRVFLQLLQTRASTEAEIELLLAHFNGEQESQAFVARALLRRLVEPGLIGAVERSMYGGSLDWRAVADEAERATSAEAALEVVTLALTKHADASEDERLPLDLIRIDLLFELDRINDAITAARKLRERGLITPLLAQRLGELLVEAGQDEEAKRVFSEIVEYDPSGEYTRRLLGDIFLRHGWYQEAYRQYQDLVSLSAAPTDVIRMARAAAGAGRVDEGLRLLRKVIGGEGRPGVDDPRRFARLHAAVLIGELLATDDQLPRAKLERELDRLQLFDTPTTWTLISWRDLEHDLTLGVEPLAADADRAAIEAAKKAALQTSDGRLAGDTGLWAIQTGGLGDLVVRHRGEVPARAVSFERLTITWDGEHFEVERELGTIAARAARQGDESDAEDEDDVDDSI</sequence>
<dbReference type="PANTHER" id="PTHR45737">
    <property type="entry name" value="VON WILLEBRAND FACTOR A DOMAIN-CONTAINING PROTEIN 5A"/>
    <property type="match status" value="1"/>
</dbReference>
<dbReference type="Gene3D" id="2.60.120.1440">
    <property type="match status" value="1"/>
</dbReference>
<proteinExistence type="predicted"/>
<keyword evidence="3" id="KW-0812">Transmembrane</keyword>
<dbReference type="Pfam" id="PF04773">
    <property type="entry name" value="FecR"/>
    <property type="match status" value="1"/>
</dbReference>
<dbReference type="SMART" id="SM00609">
    <property type="entry name" value="VIT"/>
    <property type="match status" value="1"/>
</dbReference>
<dbReference type="Pfam" id="PF13768">
    <property type="entry name" value="VWA_3"/>
    <property type="match status" value="1"/>
</dbReference>
<keyword evidence="3" id="KW-1133">Transmembrane helix</keyword>
<feature type="region of interest" description="Disordered" evidence="2">
    <location>
        <begin position="24"/>
        <end position="52"/>
    </location>
</feature>
<feature type="transmembrane region" description="Helical" evidence="3">
    <location>
        <begin position="56"/>
        <end position="76"/>
    </location>
</feature>
<reference evidence="6 7" key="1">
    <citation type="submission" date="2018-03" db="EMBL/GenBank/DDBJ databases">
        <title>Draft Genome Sequences of the Obligatory Marine Myxobacteria Enhygromyxa salina SWB007.</title>
        <authorList>
            <person name="Poehlein A."/>
            <person name="Moghaddam J.A."/>
            <person name="Harms H."/>
            <person name="Alanjari M."/>
            <person name="Koenig G.M."/>
            <person name="Daniel R."/>
            <person name="Schaeberle T.F."/>
        </authorList>
    </citation>
    <scope>NUCLEOTIDE SEQUENCE [LARGE SCALE GENOMIC DNA]</scope>
    <source>
        <strain evidence="6 7">SWB007</strain>
    </source>
</reference>
<dbReference type="InterPro" id="IPR013694">
    <property type="entry name" value="VIT"/>
</dbReference>
<dbReference type="RefSeq" id="WP_106087364.1">
    <property type="nucleotide sequence ID" value="NZ_PVNL01000004.1"/>
</dbReference>
<protein>
    <submittedName>
        <fullName evidence="6">Vault protein inter-alpha-trypsin</fullName>
    </submittedName>
</protein>
<evidence type="ECO:0000259" key="4">
    <source>
        <dbReference type="PROSITE" id="PS50234"/>
    </source>
</evidence>
<feature type="domain" description="VIT" evidence="5">
    <location>
        <begin position="275"/>
        <end position="403"/>
    </location>
</feature>
<feature type="region of interest" description="Disordered" evidence="2">
    <location>
        <begin position="882"/>
        <end position="1027"/>
    </location>
</feature>
<dbReference type="OrthoDB" id="9784383at2"/>
<dbReference type="InterPro" id="IPR019734">
    <property type="entry name" value="TPR_rpt"/>
</dbReference>
<evidence type="ECO:0000256" key="1">
    <source>
        <dbReference type="PROSITE-ProRule" id="PRU00339"/>
    </source>
</evidence>
<evidence type="ECO:0000313" key="6">
    <source>
        <dbReference type="EMBL" id="PRQ10057.1"/>
    </source>
</evidence>
<dbReference type="Gene3D" id="3.40.50.410">
    <property type="entry name" value="von Willebrand factor, type A domain"/>
    <property type="match status" value="1"/>
</dbReference>
<dbReference type="InterPro" id="IPR002035">
    <property type="entry name" value="VWF_A"/>
</dbReference>
<dbReference type="PROSITE" id="PS51468">
    <property type="entry name" value="VIT"/>
    <property type="match status" value="1"/>
</dbReference>
<dbReference type="SUPFAM" id="SSF53300">
    <property type="entry name" value="vWA-like"/>
    <property type="match status" value="1"/>
</dbReference>
<comment type="caution">
    <text evidence="6">The sequence shown here is derived from an EMBL/GenBank/DDBJ whole genome shotgun (WGS) entry which is preliminary data.</text>
</comment>
<organism evidence="6 7">
    <name type="scientific">Enhygromyxa salina</name>
    <dbReference type="NCBI Taxonomy" id="215803"/>
    <lineage>
        <taxon>Bacteria</taxon>
        <taxon>Pseudomonadati</taxon>
        <taxon>Myxococcota</taxon>
        <taxon>Polyangia</taxon>
        <taxon>Nannocystales</taxon>
        <taxon>Nannocystaceae</taxon>
        <taxon>Enhygromyxa</taxon>
    </lineage>
</organism>
<dbReference type="PROSITE" id="PS50234">
    <property type="entry name" value="VWFA"/>
    <property type="match status" value="1"/>
</dbReference>
<name>A0A2S9YYA2_9BACT</name>
<dbReference type="Gene3D" id="1.25.40.10">
    <property type="entry name" value="Tetratricopeptide repeat domain"/>
    <property type="match status" value="1"/>
</dbReference>
<dbReference type="PROSITE" id="PS50005">
    <property type="entry name" value="TPR"/>
    <property type="match status" value="1"/>
</dbReference>
<evidence type="ECO:0000256" key="2">
    <source>
        <dbReference type="SAM" id="MobiDB-lite"/>
    </source>
</evidence>
<dbReference type="PANTHER" id="PTHR45737:SF6">
    <property type="entry name" value="VON WILLEBRAND FACTOR A DOMAIN-CONTAINING PROTEIN 5A"/>
    <property type="match status" value="1"/>
</dbReference>
<dbReference type="SMART" id="SM00327">
    <property type="entry name" value="VWA"/>
    <property type="match status" value="1"/>
</dbReference>
<feature type="compositionally biased region" description="Gly residues" evidence="2">
    <location>
        <begin position="962"/>
        <end position="978"/>
    </location>
</feature>
<dbReference type="SUPFAM" id="SSF48452">
    <property type="entry name" value="TPR-like"/>
    <property type="match status" value="1"/>
</dbReference>
<keyword evidence="3" id="KW-0472">Membrane</keyword>
<dbReference type="InterPro" id="IPR011990">
    <property type="entry name" value="TPR-like_helical_dom_sf"/>
</dbReference>
<feature type="repeat" description="TPR" evidence="1">
    <location>
        <begin position="1266"/>
        <end position="1299"/>
    </location>
</feature>
<accession>A0A2S9YYA2</accession>
<dbReference type="EMBL" id="PVNL01000004">
    <property type="protein sequence ID" value="PRQ10057.1"/>
    <property type="molecule type" value="Genomic_DNA"/>
</dbReference>
<feature type="compositionally biased region" description="Acidic residues" evidence="2">
    <location>
        <begin position="1520"/>
        <end position="1533"/>
    </location>
</feature>
<keyword evidence="1" id="KW-0802">TPR repeat</keyword>
<dbReference type="Proteomes" id="UP000238823">
    <property type="component" value="Unassembled WGS sequence"/>
</dbReference>
<evidence type="ECO:0000259" key="5">
    <source>
        <dbReference type="PROSITE" id="PS51468"/>
    </source>
</evidence>
<feature type="region of interest" description="Disordered" evidence="2">
    <location>
        <begin position="1513"/>
        <end position="1533"/>
    </location>
</feature>
<dbReference type="Pfam" id="PF08487">
    <property type="entry name" value="VIT"/>
    <property type="match status" value="1"/>
</dbReference>
<feature type="compositionally biased region" description="Basic and acidic residues" evidence="2">
    <location>
        <begin position="882"/>
        <end position="893"/>
    </location>
</feature>
<feature type="domain" description="VWFA" evidence="4">
    <location>
        <begin position="524"/>
        <end position="709"/>
    </location>
</feature>
<feature type="compositionally biased region" description="Basic residues" evidence="2">
    <location>
        <begin position="1058"/>
        <end position="1070"/>
    </location>
</feature>
<dbReference type="InterPro" id="IPR006860">
    <property type="entry name" value="FecR"/>
</dbReference>
<dbReference type="InterPro" id="IPR036465">
    <property type="entry name" value="vWFA_dom_sf"/>
</dbReference>
<evidence type="ECO:0000256" key="3">
    <source>
        <dbReference type="SAM" id="Phobius"/>
    </source>
</evidence>
<feature type="compositionally biased region" description="Acidic residues" evidence="2">
    <location>
        <begin position="924"/>
        <end position="943"/>
    </location>
</feature>
<feature type="region of interest" description="Disordered" evidence="2">
    <location>
        <begin position="1051"/>
        <end position="1088"/>
    </location>
</feature>